<proteinExistence type="predicted"/>
<evidence type="ECO:0000313" key="2">
    <source>
        <dbReference type="Proteomes" id="UP000033856"/>
    </source>
</evidence>
<accession>A0A0G0XFQ7</accession>
<name>A0A0G0XFQ7_9BACT</name>
<reference evidence="1 2" key="1">
    <citation type="journal article" date="2015" name="Nature">
        <title>rRNA introns, odd ribosomes, and small enigmatic genomes across a large radiation of phyla.</title>
        <authorList>
            <person name="Brown C.T."/>
            <person name="Hug L.A."/>
            <person name="Thomas B.C."/>
            <person name="Sharon I."/>
            <person name="Castelle C.J."/>
            <person name="Singh A."/>
            <person name="Wilkins M.J."/>
            <person name="Williams K.H."/>
            <person name="Banfield J.F."/>
        </authorList>
    </citation>
    <scope>NUCLEOTIDE SEQUENCE [LARGE SCALE GENOMIC DNA]</scope>
</reference>
<sequence>MSKEWEDNGVVPNISHDIYNIFVPDSEATDTHKVTNTQTGQEKYVRVDPGQTTGKAIANGQWECED</sequence>
<dbReference type="EMBL" id="LCCD01000043">
    <property type="protein sequence ID" value="KKS23689.1"/>
    <property type="molecule type" value="Genomic_DNA"/>
</dbReference>
<gene>
    <name evidence="1" type="ORF">UU83_C0043G0006</name>
</gene>
<evidence type="ECO:0000313" key="1">
    <source>
        <dbReference type="EMBL" id="KKS23689.1"/>
    </source>
</evidence>
<dbReference type="Proteomes" id="UP000033856">
    <property type="component" value="Unassembled WGS sequence"/>
</dbReference>
<organism evidence="1 2">
    <name type="scientific">Candidatus Jorgensenbacteria bacterium GW2011_GWF2_41_8</name>
    <dbReference type="NCBI Taxonomy" id="1618667"/>
    <lineage>
        <taxon>Bacteria</taxon>
        <taxon>Candidatus Joergenseniibacteriota</taxon>
    </lineage>
</organism>
<dbReference type="AlphaFoldDB" id="A0A0G0XFQ7"/>
<comment type="caution">
    <text evidence="1">The sequence shown here is derived from an EMBL/GenBank/DDBJ whole genome shotgun (WGS) entry which is preliminary data.</text>
</comment>
<protein>
    <submittedName>
        <fullName evidence="1">Uncharacterized protein</fullName>
    </submittedName>
</protein>